<accession>A0A2T0TZ11</accession>
<gene>
    <name evidence="2" type="ORF">B0I27_108115</name>
</gene>
<evidence type="ECO:0000313" key="2">
    <source>
        <dbReference type="EMBL" id="PRY50907.1"/>
    </source>
</evidence>
<dbReference type="AlphaFoldDB" id="A0A2T0TZ11"/>
<organism evidence="2 3">
    <name type="scientific">Arcticibacter pallidicorallinus</name>
    <dbReference type="NCBI Taxonomy" id="1259464"/>
    <lineage>
        <taxon>Bacteria</taxon>
        <taxon>Pseudomonadati</taxon>
        <taxon>Bacteroidota</taxon>
        <taxon>Sphingobacteriia</taxon>
        <taxon>Sphingobacteriales</taxon>
        <taxon>Sphingobacteriaceae</taxon>
        <taxon>Arcticibacter</taxon>
    </lineage>
</organism>
<dbReference type="EMBL" id="PVTH01000008">
    <property type="protein sequence ID" value="PRY50907.1"/>
    <property type="molecule type" value="Genomic_DNA"/>
</dbReference>
<keyword evidence="3" id="KW-1185">Reference proteome</keyword>
<evidence type="ECO:0000259" key="1">
    <source>
        <dbReference type="Pfam" id="PF13588"/>
    </source>
</evidence>
<protein>
    <submittedName>
        <fullName evidence="2">Type I restriction and modification enzyme subunit R-like protein</fullName>
    </submittedName>
</protein>
<proteinExistence type="predicted"/>
<sequence>MNVQFQPYPLNLPAYPFKLRQADDTTFIFDEIRKKFLVLTPEEWVRQHIVQYMIQERGYPKSLIKLEGGLKLNSMQKRTDIVAFNSRGQKVLLVECKAPSVKINQKVFDQIARYNIVHKIPLLTVTNGLEHYYCQIDFEAKAYHFLESLPFYSSL</sequence>
<name>A0A2T0TZ11_9SPHI</name>
<dbReference type="InterPro" id="IPR029464">
    <property type="entry name" value="HSDR_N"/>
</dbReference>
<feature type="domain" description="Type I restriction enzyme R protein N-terminal" evidence="1">
    <location>
        <begin position="41"/>
        <end position="150"/>
    </location>
</feature>
<comment type="caution">
    <text evidence="2">The sequence shown here is derived from an EMBL/GenBank/DDBJ whole genome shotgun (WGS) entry which is preliminary data.</text>
</comment>
<reference evidence="2 3" key="1">
    <citation type="submission" date="2018-03" db="EMBL/GenBank/DDBJ databases">
        <title>Genomic Encyclopedia of Type Strains, Phase III (KMG-III): the genomes of soil and plant-associated and newly described type strains.</title>
        <authorList>
            <person name="Whitman W."/>
        </authorList>
    </citation>
    <scope>NUCLEOTIDE SEQUENCE [LARGE SCALE GENOMIC DNA]</scope>
    <source>
        <strain evidence="2 3">CGMCC 1.9313</strain>
    </source>
</reference>
<dbReference type="Proteomes" id="UP000238034">
    <property type="component" value="Unassembled WGS sequence"/>
</dbReference>
<dbReference type="Pfam" id="PF13588">
    <property type="entry name" value="HSDR_N_2"/>
    <property type="match status" value="1"/>
</dbReference>
<evidence type="ECO:0000313" key="3">
    <source>
        <dbReference type="Proteomes" id="UP000238034"/>
    </source>
</evidence>